<feature type="transmembrane region" description="Helical" evidence="1">
    <location>
        <begin position="538"/>
        <end position="558"/>
    </location>
</feature>
<dbReference type="PANTHER" id="PTHR43849:SF2">
    <property type="entry name" value="BLL3936 PROTEIN"/>
    <property type="match status" value="1"/>
</dbReference>
<feature type="transmembrane region" description="Helical" evidence="1">
    <location>
        <begin position="54"/>
        <end position="70"/>
    </location>
</feature>
<evidence type="ECO:0000313" key="4">
    <source>
        <dbReference type="Proteomes" id="UP000070352"/>
    </source>
</evidence>
<comment type="caution">
    <text evidence="3">The sequence shown here is derived from an EMBL/GenBank/DDBJ whole genome shotgun (WGS) entry which is preliminary data.</text>
</comment>
<feature type="transmembrane region" description="Helical" evidence="1">
    <location>
        <begin position="309"/>
        <end position="329"/>
    </location>
</feature>
<dbReference type="Pfam" id="PF06808">
    <property type="entry name" value="DctM"/>
    <property type="match status" value="1"/>
</dbReference>
<keyword evidence="4" id="KW-1185">Reference proteome</keyword>
<accession>A0A135L176</accession>
<evidence type="ECO:0000259" key="2">
    <source>
        <dbReference type="Pfam" id="PF06808"/>
    </source>
</evidence>
<feature type="transmembrane region" description="Helical" evidence="1">
    <location>
        <begin position="447"/>
        <end position="467"/>
    </location>
</feature>
<feature type="transmembrane region" description="Helical" evidence="1">
    <location>
        <begin position="375"/>
        <end position="392"/>
    </location>
</feature>
<dbReference type="STRING" id="1413211.U473_00835"/>
<feature type="transmembrane region" description="Helical" evidence="1">
    <location>
        <begin position="350"/>
        <end position="369"/>
    </location>
</feature>
<organism evidence="3 4">
    <name type="scientific">Tepidibacillus decaturensis</name>
    <dbReference type="NCBI Taxonomy" id="1413211"/>
    <lineage>
        <taxon>Bacteria</taxon>
        <taxon>Bacillati</taxon>
        <taxon>Bacillota</taxon>
        <taxon>Bacilli</taxon>
        <taxon>Bacillales</taxon>
        <taxon>Bacillaceae</taxon>
        <taxon>Tepidibacillus</taxon>
    </lineage>
</organism>
<feature type="transmembrane region" description="Helical" evidence="1">
    <location>
        <begin position="82"/>
        <end position="103"/>
    </location>
</feature>
<dbReference type="OrthoDB" id="9759894at2"/>
<feature type="transmembrane region" description="Helical" evidence="1">
    <location>
        <begin position="183"/>
        <end position="205"/>
    </location>
</feature>
<feature type="transmembrane region" description="Helical" evidence="1">
    <location>
        <begin position="139"/>
        <end position="163"/>
    </location>
</feature>
<protein>
    <submittedName>
        <fullName evidence="3">C4-dicarboxylate ABC transporter permease</fullName>
    </submittedName>
</protein>
<dbReference type="AlphaFoldDB" id="A0A135L176"/>
<dbReference type="PANTHER" id="PTHR43849">
    <property type="entry name" value="BLL3936 PROTEIN"/>
    <property type="match status" value="1"/>
</dbReference>
<sequence>MESKKAKIEKQEVVNPQRQFTGFQGKIVAVFAILFSVFQIYANSIGIIQEIHRNAIHLGFLLVLSFLLFPGNKKSSTHKFSLWDIFLAIGGVIVGLYIVIFYKDIFVARGGQANLLDYIVAGLAIVLTLIAGKRTIGWFIPILGIIFLLYARFGEFSFLGMFAHQNFTTERLLYRMYMTTEGLLGITISISSTYIFLFILFGAFLSASGAADLFNDLALAIAGKRRGGPAQVAILSSAMMGTLSGSAVANVATTGTFTIPLMKKIGYAPHFAGAVEAASSTGGMMMPPIMGAAAFIMAGFVGVPYSTVMLAAVIPALLYYAGVIIMVDIEAKRLGLSGLSAETLPRVWDVLKKRGLLLIPIIVIVWTLFEGRTPLYAGFAGIISTILASWFHKDTRIGPKKILQAFEEAGRGAIQVGIATAATGIIVGVVGMTGVGSVLAYNILKISFGQLSVALVLVMLTAIVLSLGLPSTALYIVVAVTAAPALVEAGIPPLAAHFFVFWFGVLSNVTPPVALASYTAGGIAGADPMKTGWTGLKLTIAGFIIPFMFAYNPVILMQTLDGSPVSFDKVILAAITGLFGVFSLAVAVLNYYRSPLNWLERILFFLAAIFMIKPGIITDAIGIGLLVISLFIQIKKQKEVINRGTNHEYLA</sequence>
<dbReference type="InterPro" id="IPR011853">
    <property type="entry name" value="TRAP_DctM-Dct_fused"/>
</dbReference>
<feature type="transmembrane region" description="Helical" evidence="1">
    <location>
        <begin position="604"/>
        <end position="632"/>
    </location>
</feature>
<keyword evidence="1" id="KW-1133">Transmembrane helix</keyword>
<name>A0A135L176_9BACI</name>
<dbReference type="InterPro" id="IPR010656">
    <property type="entry name" value="DctM"/>
</dbReference>
<evidence type="ECO:0000256" key="1">
    <source>
        <dbReference type="SAM" id="Phobius"/>
    </source>
</evidence>
<keyword evidence="1" id="KW-0812">Transmembrane</keyword>
<proteinExistence type="predicted"/>
<dbReference type="Proteomes" id="UP000070352">
    <property type="component" value="Unassembled WGS sequence"/>
</dbReference>
<keyword evidence="1" id="KW-0472">Membrane</keyword>
<feature type="transmembrane region" description="Helical" evidence="1">
    <location>
        <begin position="413"/>
        <end position="441"/>
    </location>
</feature>
<dbReference type="NCBIfam" id="TIGR02123">
    <property type="entry name" value="TRAP_fused"/>
    <property type="match status" value="1"/>
</dbReference>
<feature type="transmembrane region" description="Helical" evidence="1">
    <location>
        <begin position="474"/>
        <end position="503"/>
    </location>
</feature>
<feature type="transmembrane region" description="Helical" evidence="1">
    <location>
        <begin position="27"/>
        <end position="48"/>
    </location>
</feature>
<reference evidence="3 4" key="1">
    <citation type="submission" date="2016-02" db="EMBL/GenBank/DDBJ databases">
        <title>Draft Genome for Tepidibacillus decaturensis nov. sp. Strain Z9, an Anaerobic, Moderately Thermophilic and Heterotrophic Bacterium from Deep Subsurface of the Illinois Basin, USA.</title>
        <authorList>
            <person name="Dong Y."/>
            <person name="Chang J.Y."/>
            <person name="Sanford R."/>
            <person name="Fouke B.W."/>
        </authorList>
    </citation>
    <scope>NUCLEOTIDE SEQUENCE [LARGE SCALE GENOMIC DNA]</scope>
    <source>
        <strain evidence="3 4">Z9</strain>
    </source>
</reference>
<feature type="transmembrane region" description="Helical" evidence="1">
    <location>
        <begin position="115"/>
        <end position="132"/>
    </location>
</feature>
<feature type="transmembrane region" description="Helical" evidence="1">
    <location>
        <begin position="570"/>
        <end position="592"/>
    </location>
</feature>
<dbReference type="RefSeq" id="WP_068722495.1">
    <property type="nucleotide sequence ID" value="NZ_LSKU01000001.1"/>
</dbReference>
<evidence type="ECO:0000313" key="3">
    <source>
        <dbReference type="EMBL" id="KXG42750.1"/>
    </source>
</evidence>
<gene>
    <name evidence="3" type="ORF">U473_00835</name>
</gene>
<feature type="domain" description="TRAP C4-dicarboxylate transport system permease DctM subunit" evidence="2">
    <location>
        <begin position="124"/>
        <end position="559"/>
    </location>
</feature>
<dbReference type="EMBL" id="LSKU01000001">
    <property type="protein sequence ID" value="KXG42750.1"/>
    <property type="molecule type" value="Genomic_DNA"/>
</dbReference>